<dbReference type="AlphaFoldDB" id="X1I6B2"/>
<dbReference type="EMBL" id="BARU01041778">
    <property type="protein sequence ID" value="GAH77931.1"/>
    <property type="molecule type" value="Genomic_DNA"/>
</dbReference>
<protein>
    <submittedName>
        <fullName evidence="1">Uncharacterized protein</fullName>
    </submittedName>
</protein>
<comment type="caution">
    <text evidence="1">The sequence shown here is derived from an EMBL/GenBank/DDBJ whole genome shotgun (WGS) entry which is preliminary data.</text>
</comment>
<evidence type="ECO:0000313" key="1">
    <source>
        <dbReference type="EMBL" id="GAH77931.1"/>
    </source>
</evidence>
<proteinExistence type="predicted"/>
<accession>X1I6B2</accession>
<organism evidence="1">
    <name type="scientific">marine sediment metagenome</name>
    <dbReference type="NCBI Taxonomy" id="412755"/>
    <lineage>
        <taxon>unclassified sequences</taxon>
        <taxon>metagenomes</taxon>
        <taxon>ecological metagenomes</taxon>
    </lineage>
</organism>
<gene>
    <name evidence="1" type="ORF">S03H2_64335</name>
</gene>
<sequence length="68" mass="7765">MDQTQHYMLESLLALSRMVQAQVSLPHGDCPTVEPTFNICLTCKMYSYCNARRDFNYCVSKLEQKVGG</sequence>
<reference evidence="1" key="1">
    <citation type="journal article" date="2014" name="Front. Microbiol.">
        <title>High frequency of phylogenetically diverse reductive dehalogenase-homologous genes in deep subseafloor sedimentary metagenomes.</title>
        <authorList>
            <person name="Kawai M."/>
            <person name="Futagami T."/>
            <person name="Toyoda A."/>
            <person name="Takaki Y."/>
            <person name="Nishi S."/>
            <person name="Hori S."/>
            <person name="Arai W."/>
            <person name="Tsubouchi T."/>
            <person name="Morono Y."/>
            <person name="Uchiyama I."/>
            <person name="Ito T."/>
            <person name="Fujiyama A."/>
            <person name="Inagaki F."/>
            <person name="Takami H."/>
        </authorList>
    </citation>
    <scope>NUCLEOTIDE SEQUENCE</scope>
    <source>
        <strain evidence="1">Expedition CK06-06</strain>
    </source>
</reference>
<name>X1I6B2_9ZZZZ</name>